<dbReference type="Gene3D" id="3.30.200.20">
    <property type="entry name" value="Phosphorylase Kinase, domain 1"/>
    <property type="match status" value="1"/>
</dbReference>
<dbReference type="SMART" id="SM00219">
    <property type="entry name" value="TyrKc"/>
    <property type="match status" value="1"/>
</dbReference>
<comment type="caution">
    <text evidence="5">The sequence shown here is derived from an EMBL/GenBank/DDBJ whole genome shotgun (WGS) entry which is preliminary data.</text>
</comment>
<dbReference type="InterPro" id="IPR020635">
    <property type="entry name" value="Tyr_kinase_cat_dom"/>
</dbReference>
<sequence length="367" mass="42052">MGLESLNVPEAATRAEEEAEGEEEAERFTILDIRWNLGLQLGRRIEREKVSSSSVKKRMAIDDRPRLSRRIRFLLLSWLRRTRSGQTEFVRRFGYTELVKATEGFRKVIYTNYHGSAYTAKFKGGEVALVKELKSLDLGRERFYEEVQLLGRLRHRHLLTLRGFCTGRKRMLVYDNIENGSLKEHLNDPLKTPLNWKTRIQIAIGVAAALEYLLIFSSSDAQIYDVSVNSCNIMLDQNFTPKITDIRINRHTQSHPKTTNDACSEGSCADEECGNVIFQLGVLMLELITGQSSDRQGEDLIEWVQHSCIANSIDKMIDPDLGNSYNSRELQKVLAVARLCIKSRYEPPSFSITHVYRYLQKKIDVAS</sequence>
<dbReference type="Proteomes" id="UP000266723">
    <property type="component" value="Unassembled WGS sequence"/>
</dbReference>
<name>A0ABQ7C6Q3_BRACR</name>
<evidence type="ECO:0000259" key="4">
    <source>
        <dbReference type="PROSITE" id="PS50011"/>
    </source>
</evidence>
<keyword evidence="1" id="KW-0547">Nucleotide-binding</keyword>
<reference evidence="5 6" key="1">
    <citation type="journal article" date="2020" name="BMC Genomics">
        <title>Intraspecific diversification of the crop wild relative Brassica cretica Lam. using demographic model selection.</title>
        <authorList>
            <person name="Kioukis A."/>
            <person name="Michalopoulou V.A."/>
            <person name="Briers L."/>
            <person name="Pirintsos S."/>
            <person name="Studholme D.J."/>
            <person name="Pavlidis P."/>
            <person name="Sarris P.F."/>
        </authorList>
    </citation>
    <scope>NUCLEOTIDE SEQUENCE [LARGE SCALE GENOMIC DNA]</scope>
    <source>
        <strain evidence="6">cv. PFS-1207/04</strain>
    </source>
</reference>
<dbReference type="PANTHER" id="PTHR27001:SF20">
    <property type="entry name" value="PROTEIN KINASE SUPERFAMILY PROTEIN"/>
    <property type="match status" value="1"/>
</dbReference>
<gene>
    <name evidence="5" type="ORF">DY000_02000963</name>
</gene>
<evidence type="ECO:0000256" key="1">
    <source>
        <dbReference type="ARBA" id="ARBA00022741"/>
    </source>
</evidence>
<evidence type="ECO:0000256" key="3">
    <source>
        <dbReference type="SAM" id="MobiDB-lite"/>
    </source>
</evidence>
<evidence type="ECO:0000256" key="2">
    <source>
        <dbReference type="ARBA" id="ARBA00022840"/>
    </source>
</evidence>
<dbReference type="Pfam" id="PF07714">
    <property type="entry name" value="PK_Tyr_Ser-Thr"/>
    <property type="match status" value="1"/>
</dbReference>
<dbReference type="InterPro" id="IPR011009">
    <property type="entry name" value="Kinase-like_dom_sf"/>
</dbReference>
<feature type="region of interest" description="Disordered" evidence="3">
    <location>
        <begin position="1"/>
        <end position="23"/>
    </location>
</feature>
<keyword evidence="6" id="KW-1185">Reference proteome</keyword>
<protein>
    <recommendedName>
        <fullName evidence="4">Protein kinase domain-containing protein</fullName>
    </recommendedName>
</protein>
<dbReference type="InterPro" id="IPR000719">
    <property type="entry name" value="Prot_kinase_dom"/>
</dbReference>
<accession>A0ABQ7C6Q3</accession>
<keyword evidence="2" id="KW-0067">ATP-binding</keyword>
<proteinExistence type="predicted"/>
<dbReference type="Gene3D" id="1.10.510.10">
    <property type="entry name" value="Transferase(Phosphotransferase) domain 1"/>
    <property type="match status" value="1"/>
</dbReference>
<dbReference type="EMBL" id="QGKV02000832">
    <property type="protein sequence ID" value="KAF3546857.1"/>
    <property type="molecule type" value="Genomic_DNA"/>
</dbReference>
<dbReference type="PANTHER" id="PTHR27001">
    <property type="entry name" value="OS01G0253100 PROTEIN"/>
    <property type="match status" value="1"/>
</dbReference>
<evidence type="ECO:0000313" key="6">
    <source>
        <dbReference type="Proteomes" id="UP000266723"/>
    </source>
</evidence>
<evidence type="ECO:0000313" key="5">
    <source>
        <dbReference type="EMBL" id="KAF3546857.1"/>
    </source>
</evidence>
<feature type="domain" description="Protein kinase" evidence="4">
    <location>
        <begin position="95"/>
        <end position="367"/>
    </location>
</feature>
<dbReference type="SUPFAM" id="SSF56112">
    <property type="entry name" value="Protein kinase-like (PK-like)"/>
    <property type="match status" value="1"/>
</dbReference>
<dbReference type="InterPro" id="IPR001245">
    <property type="entry name" value="Ser-Thr/Tyr_kinase_cat_dom"/>
</dbReference>
<organism evidence="5 6">
    <name type="scientific">Brassica cretica</name>
    <name type="common">Mustard</name>
    <dbReference type="NCBI Taxonomy" id="69181"/>
    <lineage>
        <taxon>Eukaryota</taxon>
        <taxon>Viridiplantae</taxon>
        <taxon>Streptophyta</taxon>
        <taxon>Embryophyta</taxon>
        <taxon>Tracheophyta</taxon>
        <taxon>Spermatophyta</taxon>
        <taxon>Magnoliopsida</taxon>
        <taxon>eudicotyledons</taxon>
        <taxon>Gunneridae</taxon>
        <taxon>Pentapetalae</taxon>
        <taxon>rosids</taxon>
        <taxon>malvids</taxon>
        <taxon>Brassicales</taxon>
        <taxon>Brassicaceae</taxon>
        <taxon>Brassiceae</taxon>
        <taxon>Brassica</taxon>
    </lineage>
</organism>
<dbReference type="PROSITE" id="PS50011">
    <property type="entry name" value="PROTEIN_KINASE_DOM"/>
    <property type="match status" value="1"/>
</dbReference>